<dbReference type="STRING" id="1229726.GRFL_2070"/>
<dbReference type="Gene3D" id="3.90.1580.10">
    <property type="entry name" value="paralog of FGE (formylglycine-generating enzyme)"/>
    <property type="match status" value="2"/>
</dbReference>
<protein>
    <recommendedName>
        <fullName evidence="1">Sulfatase-modifying factor enzyme-like domain-containing protein</fullName>
    </recommendedName>
</protein>
<sequence>MLNQQEITQLFKETRTDSELICSFLKTEDYVVQPVEYVSPPKWHLGHTTWFFEEFILKKYAEDHQLFDEHTAYVFNSYYESVGEKVIRTDRGNLSRPSVEWIYDFRRYVTDKILELLETQELSAEALGVMEIGCHHEKQHQELLYYDIKYILGNNPLFPKYNDQFRENPIEDFPKKWIEIPEDVYEIGHKTNDFSYDNELGVHKVYLQDYKISNKLVTNAEFLEFIEDGGYEKVLLWHAEGWDWVNQNNIRSPLYWHKIGQSWHQYTLNGLVPLIGEAPVTHISYYEAFAFAQWKGMRLPTEQEWEIAQKYFEWGSRWEWTESAYSPYPNYQKADGALGEYNGKFMVNQKVLRGASVATSRDHQRYTYRNFFHAPLRWHFNGLRLAQ</sequence>
<dbReference type="AlphaFoldDB" id="A0A1L7I6E0"/>
<proteinExistence type="predicted"/>
<name>A0A1L7I6E0_9FLAO</name>
<dbReference type="InterPro" id="IPR016187">
    <property type="entry name" value="CTDL_fold"/>
</dbReference>
<dbReference type="RefSeq" id="WP_083644522.1">
    <property type="nucleotide sequence ID" value="NZ_AMRU01000006.1"/>
</dbReference>
<keyword evidence="3" id="KW-1185">Reference proteome</keyword>
<evidence type="ECO:0000313" key="3">
    <source>
        <dbReference type="Proteomes" id="UP000186230"/>
    </source>
</evidence>
<dbReference type="InterPro" id="IPR005532">
    <property type="entry name" value="SUMF_dom"/>
</dbReference>
<evidence type="ECO:0000259" key="1">
    <source>
        <dbReference type="Pfam" id="PF03781"/>
    </source>
</evidence>
<dbReference type="Pfam" id="PF03781">
    <property type="entry name" value="FGE-sulfatase"/>
    <property type="match status" value="1"/>
</dbReference>
<dbReference type="KEGG" id="gfl:GRFL_2070"/>
<dbReference type="GO" id="GO:0052699">
    <property type="term" value="P:ergothioneine biosynthetic process"/>
    <property type="evidence" value="ECO:0007669"/>
    <property type="project" value="InterPro"/>
</dbReference>
<accession>A0A1L7I6E0</accession>
<dbReference type="SUPFAM" id="SSF56436">
    <property type="entry name" value="C-type lectin-like"/>
    <property type="match status" value="1"/>
</dbReference>
<organism evidence="2 3">
    <name type="scientific">Christiangramia flava JLT2011</name>
    <dbReference type="NCBI Taxonomy" id="1229726"/>
    <lineage>
        <taxon>Bacteria</taxon>
        <taxon>Pseudomonadati</taxon>
        <taxon>Bacteroidota</taxon>
        <taxon>Flavobacteriia</taxon>
        <taxon>Flavobacteriales</taxon>
        <taxon>Flavobacteriaceae</taxon>
        <taxon>Christiangramia</taxon>
    </lineage>
</organism>
<dbReference type="InterPro" id="IPR017806">
    <property type="entry name" value="EgtB"/>
</dbReference>
<dbReference type="PANTHER" id="PTHR23150:SF36">
    <property type="entry name" value="HERCYNINE OXYGENASE"/>
    <property type="match status" value="1"/>
</dbReference>
<dbReference type="OrthoDB" id="9768004at2"/>
<dbReference type="Proteomes" id="UP000186230">
    <property type="component" value="Chromosome"/>
</dbReference>
<reference evidence="2 3" key="1">
    <citation type="submission" date="2016-07" db="EMBL/GenBank/DDBJ databases">
        <title>Multi-omics approach to identify versatile polysaccharide utilization systems of a marine flavobacterium Gramella flava.</title>
        <authorList>
            <person name="Tang K."/>
        </authorList>
    </citation>
    <scope>NUCLEOTIDE SEQUENCE [LARGE SCALE GENOMIC DNA]</scope>
    <source>
        <strain evidence="2 3">JLT2011</strain>
    </source>
</reference>
<gene>
    <name evidence="2" type="ORF">GRFL_2070</name>
</gene>
<evidence type="ECO:0000313" key="2">
    <source>
        <dbReference type="EMBL" id="APU68794.1"/>
    </source>
</evidence>
<dbReference type="EMBL" id="CP016359">
    <property type="protein sequence ID" value="APU68794.1"/>
    <property type="molecule type" value="Genomic_DNA"/>
</dbReference>
<dbReference type="PANTHER" id="PTHR23150">
    <property type="entry name" value="SULFATASE MODIFYING FACTOR 1, 2"/>
    <property type="match status" value="1"/>
</dbReference>
<dbReference type="InterPro" id="IPR051043">
    <property type="entry name" value="Sulfatase_Mod_Factor_Kinase"/>
</dbReference>
<dbReference type="InterPro" id="IPR042095">
    <property type="entry name" value="SUMF_sf"/>
</dbReference>
<feature type="domain" description="Sulfatase-modifying factor enzyme-like" evidence="1">
    <location>
        <begin position="176"/>
        <end position="309"/>
    </location>
</feature>
<dbReference type="NCBIfam" id="TIGR03440">
    <property type="entry name" value="egtB_TIGR03440"/>
    <property type="match status" value="1"/>
</dbReference>